<sequence length="559" mass="63250">MFGHSMRIEFRLEGLMTKVDSISYTHAESHDQILSALGNNHVAIDDLGRRLGTQLQTIGDTLSESMERTLQQYQRPMINSQGPCGNPPGTEESTVIVMSSRPVRPQSTSCQTNWCTFVYHRSEKISNLNAMSSLFGRLHFKFSDIPIFTPPCNVDRCRKRRRLPYLRIDYFFPTWLLRRILTATLVYSTRGSIDIYRLRAPRVVATEAPIFTMAQTGNVEGIRSLFTENRALPFDVDCLGFSALWFVLDTPTPRMIELCKLMLSEGADPHEHVAERSEYLSSFETAWEPILGKVVDDNAAQTLKSMFNDPNRLNELHSTTLHRRILELPICEVEHMDETADHNVNAIDAMGRTPLHWAVVRNDIANVRYLLDCGADPNKAAERSGWTSMHLAARARDLDPDILRLLLIHNADVDALHCHQQTPLSRAVRHGAEATRLLIDAGAHVNLQYDGDKWFALHLAAWIGQTGSMEVLLEAGADPLLQTIWGGNIIGMVQAHGPIGALQVLNKFRTILRPAFERHSRSLSQTDLQGFRRENRMPQITDEWWTLWVDLVDDLCALG</sequence>
<evidence type="ECO:0000313" key="5">
    <source>
        <dbReference type="Proteomes" id="UP000624244"/>
    </source>
</evidence>
<dbReference type="PROSITE" id="PS50297">
    <property type="entry name" value="ANK_REP_REGION"/>
    <property type="match status" value="2"/>
</dbReference>
<evidence type="ECO:0000256" key="3">
    <source>
        <dbReference type="PROSITE-ProRule" id="PRU00023"/>
    </source>
</evidence>
<dbReference type="InterPro" id="IPR002110">
    <property type="entry name" value="Ankyrin_rpt"/>
</dbReference>
<dbReference type="PANTHER" id="PTHR24171:SF10">
    <property type="entry name" value="ANKYRIN REPEAT DOMAIN-CONTAINING PROTEIN 29-LIKE"/>
    <property type="match status" value="1"/>
</dbReference>
<keyword evidence="1" id="KW-0677">Repeat</keyword>
<evidence type="ECO:0000256" key="1">
    <source>
        <dbReference type="ARBA" id="ARBA00022737"/>
    </source>
</evidence>
<keyword evidence="2 3" id="KW-0040">ANK repeat</keyword>
<protein>
    <recommendedName>
        <fullName evidence="6">Ankyrin repeat protein</fullName>
    </recommendedName>
</protein>
<dbReference type="SUPFAM" id="SSF48403">
    <property type="entry name" value="Ankyrin repeat"/>
    <property type="match status" value="1"/>
</dbReference>
<dbReference type="Gene3D" id="1.25.40.20">
    <property type="entry name" value="Ankyrin repeat-containing domain"/>
    <property type="match status" value="2"/>
</dbReference>
<evidence type="ECO:0000313" key="4">
    <source>
        <dbReference type="EMBL" id="KAF5852135.1"/>
    </source>
</evidence>
<dbReference type="SMART" id="SM00248">
    <property type="entry name" value="ANK"/>
    <property type="match status" value="5"/>
</dbReference>
<evidence type="ECO:0000256" key="2">
    <source>
        <dbReference type="ARBA" id="ARBA00023043"/>
    </source>
</evidence>
<dbReference type="EMBL" id="WNKQ01000004">
    <property type="protein sequence ID" value="KAF5852135.1"/>
    <property type="molecule type" value="Genomic_DNA"/>
</dbReference>
<feature type="repeat" description="ANK" evidence="3">
    <location>
        <begin position="350"/>
        <end position="382"/>
    </location>
</feature>
<gene>
    <name evidence="4" type="ORF">GGP41_000923</name>
</gene>
<proteinExistence type="predicted"/>
<organism evidence="4 5">
    <name type="scientific">Cochliobolus sativus</name>
    <name type="common">Common root rot and spot blotch fungus</name>
    <name type="synonym">Bipolaris sorokiniana</name>
    <dbReference type="NCBI Taxonomy" id="45130"/>
    <lineage>
        <taxon>Eukaryota</taxon>
        <taxon>Fungi</taxon>
        <taxon>Dikarya</taxon>
        <taxon>Ascomycota</taxon>
        <taxon>Pezizomycotina</taxon>
        <taxon>Dothideomycetes</taxon>
        <taxon>Pleosporomycetidae</taxon>
        <taxon>Pleosporales</taxon>
        <taxon>Pleosporineae</taxon>
        <taxon>Pleosporaceae</taxon>
        <taxon>Bipolaris</taxon>
    </lineage>
</organism>
<dbReference type="Proteomes" id="UP000624244">
    <property type="component" value="Unassembled WGS sequence"/>
</dbReference>
<accession>A0A8H6DZA8</accession>
<dbReference type="Pfam" id="PF12796">
    <property type="entry name" value="Ank_2"/>
    <property type="match status" value="2"/>
</dbReference>
<dbReference type="InterPro" id="IPR036770">
    <property type="entry name" value="Ankyrin_rpt-contain_sf"/>
</dbReference>
<dbReference type="PROSITE" id="PS50088">
    <property type="entry name" value="ANK_REPEAT"/>
    <property type="match status" value="2"/>
</dbReference>
<name>A0A8H6DZA8_COCSA</name>
<feature type="repeat" description="ANK" evidence="3">
    <location>
        <begin position="384"/>
        <end position="418"/>
    </location>
</feature>
<comment type="caution">
    <text evidence="4">The sequence shown here is derived from an EMBL/GenBank/DDBJ whole genome shotgun (WGS) entry which is preliminary data.</text>
</comment>
<dbReference type="AlphaFoldDB" id="A0A8H6DZA8"/>
<evidence type="ECO:0008006" key="6">
    <source>
        <dbReference type="Google" id="ProtNLM"/>
    </source>
</evidence>
<dbReference type="PANTHER" id="PTHR24171">
    <property type="entry name" value="ANKYRIN REPEAT DOMAIN-CONTAINING PROTEIN 39-RELATED"/>
    <property type="match status" value="1"/>
</dbReference>
<reference evidence="4" key="1">
    <citation type="submission" date="2019-11" db="EMBL/GenBank/DDBJ databases">
        <title>Bipolaris sorokiniana Genome sequencing.</title>
        <authorList>
            <person name="Wang H."/>
        </authorList>
    </citation>
    <scope>NUCLEOTIDE SEQUENCE</scope>
</reference>